<keyword evidence="2" id="KW-0233">DNA recombination</keyword>
<dbReference type="InterPro" id="IPR006119">
    <property type="entry name" value="Resolv_N"/>
</dbReference>
<dbReference type="KEGG" id="haxz:M0R88_02980"/>
<dbReference type="RefSeq" id="WP_248655479.1">
    <property type="nucleotide sequence ID" value="NZ_CP096658.1"/>
</dbReference>
<protein>
    <submittedName>
        <fullName evidence="5">Recombinase family protein</fullName>
    </submittedName>
</protein>
<proteinExistence type="predicted"/>
<evidence type="ECO:0000259" key="4">
    <source>
        <dbReference type="PROSITE" id="PS51736"/>
    </source>
</evidence>
<dbReference type="Gene3D" id="3.40.50.1390">
    <property type="entry name" value="Resolvase, N-terminal catalytic domain"/>
    <property type="match status" value="1"/>
</dbReference>
<dbReference type="EMBL" id="CP096658">
    <property type="protein sequence ID" value="UPW01073.1"/>
    <property type="molecule type" value="Genomic_DNA"/>
</dbReference>
<keyword evidence="3" id="KW-0175">Coiled coil</keyword>
<dbReference type="Pfam" id="PF00239">
    <property type="entry name" value="Resolvase"/>
    <property type="match status" value="1"/>
</dbReference>
<dbReference type="SMART" id="SM00857">
    <property type="entry name" value="Resolvase"/>
    <property type="match status" value="1"/>
</dbReference>
<sequence>MTHEVKMMAKVIGYTRLSQDSDTSIERQKRHIREYTDEHGMPLERIYDDGERTSGWDKSREEYQQARSRVQSGEIDAIVINDKRRLARDFDETMRLILDLREYDVEAHTFEEGKLDLSDPVHAAVEVLQAASEHEAKKKEIERAREAVQERVDKGYDHGRPPIGFRFDNKGEQWVPDRDGDFDTVLEAIRMVETGSTYREVEDELEIVPSTMSGIMDRKEQYLSLNKNG</sequence>
<evidence type="ECO:0000313" key="6">
    <source>
        <dbReference type="Proteomes" id="UP000830434"/>
    </source>
</evidence>
<dbReference type="Proteomes" id="UP000830434">
    <property type="component" value="Chromosome"/>
</dbReference>
<evidence type="ECO:0000256" key="1">
    <source>
        <dbReference type="ARBA" id="ARBA00023125"/>
    </source>
</evidence>
<dbReference type="AlphaFoldDB" id="A0A8U0IJ74"/>
<keyword evidence="6" id="KW-1185">Reference proteome</keyword>
<dbReference type="PANTHER" id="PTHR30461:SF2">
    <property type="entry name" value="SERINE RECOMBINASE PINE-RELATED"/>
    <property type="match status" value="1"/>
</dbReference>
<accession>A0A8U0IJ74</accession>
<organism evidence="5 6">
    <name type="scientific">Halorussus gelatinilyticus</name>
    <dbReference type="NCBI Taxonomy" id="2937524"/>
    <lineage>
        <taxon>Archaea</taxon>
        <taxon>Methanobacteriati</taxon>
        <taxon>Methanobacteriota</taxon>
        <taxon>Stenosarchaea group</taxon>
        <taxon>Halobacteria</taxon>
        <taxon>Halobacteriales</taxon>
        <taxon>Haladaptataceae</taxon>
        <taxon>Halorussus</taxon>
    </lineage>
</organism>
<dbReference type="GO" id="GO:0000150">
    <property type="term" value="F:DNA strand exchange activity"/>
    <property type="evidence" value="ECO:0007669"/>
    <property type="project" value="InterPro"/>
</dbReference>
<dbReference type="SUPFAM" id="SSF53041">
    <property type="entry name" value="Resolvase-like"/>
    <property type="match status" value="1"/>
</dbReference>
<dbReference type="GeneID" id="72188785"/>
<evidence type="ECO:0000313" key="5">
    <source>
        <dbReference type="EMBL" id="UPW01073.1"/>
    </source>
</evidence>
<dbReference type="GO" id="GO:0003677">
    <property type="term" value="F:DNA binding"/>
    <property type="evidence" value="ECO:0007669"/>
    <property type="project" value="UniProtKB-KW"/>
</dbReference>
<feature type="coiled-coil region" evidence="3">
    <location>
        <begin position="124"/>
        <end position="151"/>
    </location>
</feature>
<reference evidence="5" key="1">
    <citation type="submission" date="2022-04" db="EMBL/GenBank/DDBJ databases">
        <title>Diverse halophilic archaea isolated from saline environments.</title>
        <authorList>
            <person name="Cui H.-L."/>
        </authorList>
    </citation>
    <scope>NUCLEOTIDE SEQUENCE</scope>
    <source>
        <strain evidence="5">XZYJT40</strain>
    </source>
</reference>
<dbReference type="CDD" id="cd00338">
    <property type="entry name" value="Ser_Recombinase"/>
    <property type="match status" value="1"/>
</dbReference>
<keyword evidence="1" id="KW-0238">DNA-binding</keyword>
<dbReference type="InterPro" id="IPR050639">
    <property type="entry name" value="SSR_resolvase"/>
</dbReference>
<feature type="domain" description="Resolvase/invertase-type recombinase catalytic" evidence="4">
    <location>
        <begin position="10"/>
        <end position="155"/>
    </location>
</feature>
<dbReference type="PANTHER" id="PTHR30461">
    <property type="entry name" value="DNA-INVERTASE FROM LAMBDOID PROPHAGE"/>
    <property type="match status" value="1"/>
</dbReference>
<evidence type="ECO:0000256" key="2">
    <source>
        <dbReference type="ARBA" id="ARBA00023172"/>
    </source>
</evidence>
<name>A0A8U0IJ74_9EURY</name>
<evidence type="ECO:0000256" key="3">
    <source>
        <dbReference type="SAM" id="Coils"/>
    </source>
</evidence>
<gene>
    <name evidence="5" type="ORF">M0R88_02980</name>
</gene>
<dbReference type="PROSITE" id="PS51736">
    <property type="entry name" value="RECOMBINASES_3"/>
    <property type="match status" value="1"/>
</dbReference>
<dbReference type="InterPro" id="IPR036162">
    <property type="entry name" value="Resolvase-like_N_sf"/>
</dbReference>